<sequence length="322" mass="37313">MINYGIYILFGGFKVRQLKRILIVMGILLSYILFVGIFFTNKVMYIRKKTNEEILEREKLLGHFKEDVYLKLPKRELTIPSPLGYNIYGEMFDVPGSTRYMIFSHGVTQNTLNSIKYMNIFLERGWNVVLYDHRRHGKSGGKTTSYGFYEKHDLKAIVDWVREHAGSEATIGIHGESMGAATLLMYAGGIEDGADFYIADCPFSDLEEQLTYRLKADFKIPKQLVMPIANTFLRIRDKYSIRDVSPINVIENIENPVLFIHSEPDDFIPIMMTQQLFEKKKGKKQLYVARNGMHAMSYTENREEYEKAIDEFLDEIGFGKTE</sequence>
<accession>A0ABN4ZKN2</accession>
<feature type="domain" description="Xaa-Pro dipeptidyl-peptidase-like" evidence="2">
    <location>
        <begin position="113"/>
        <end position="212"/>
    </location>
</feature>
<dbReference type="EMBL" id="CP020880">
    <property type="protein sequence ID" value="ART76997.1"/>
    <property type="molecule type" value="Genomic_DNA"/>
</dbReference>
<proteinExistence type="predicted"/>
<dbReference type="SUPFAM" id="SSF53474">
    <property type="entry name" value="alpha/beta-Hydrolases"/>
    <property type="match status" value="1"/>
</dbReference>
<keyword evidence="1" id="KW-0472">Membrane</keyword>
<feature type="transmembrane region" description="Helical" evidence="1">
    <location>
        <begin position="21"/>
        <end position="39"/>
    </location>
</feature>
<evidence type="ECO:0000259" key="2">
    <source>
        <dbReference type="Pfam" id="PF02129"/>
    </source>
</evidence>
<keyword evidence="4" id="KW-1185">Reference proteome</keyword>
<dbReference type="PANTHER" id="PTHR43358:SF5">
    <property type="entry name" value="EXPORTED PROTEIN"/>
    <property type="match status" value="1"/>
</dbReference>
<dbReference type="Proteomes" id="UP000195573">
    <property type="component" value="Chromosome"/>
</dbReference>
<dbReference type="InterPro" id="IPR029058">
    <property type="entry name" value="AB_hydrolase_fold"/>
</dbReference>
<keyword evidence="1" id="KW-1133">Transmembrane helix</keyword>
<name>A0ABN4ZKN2_9BACI</name>
<evidence type="ECO:0000313" key="4">
    <source>
        <dbReference type="Proteomes" id="UP000195573"/>
    </source>
</evidence>
<dbReference type="GeneID" id="96739432"/>
<dbReference type="PANTHER" id="PTHR43358">
    <property type="entry name" value="ALPHA/BETA-HYDROLASE"/>
    <property type="match status" value="1"/>
</dbReference>
<evidence type="ECO:0000256" key="1">
    <source>
        <dbReference type="SAM" id="Phobius"/>
    </source>
</evidence>
<organism evidence="3 4">
    <name type="scientific">Sutcliffiella horikoshii</name>
    <dbReference type="NCBI Taxonomy" id="79883"/>
    <lineage>
        <taxon>Bacteria</taxon>
        <taxon>Bacillati</taxon>
        <taxon>Bacillota</taxon>
        <taxon>Bacilli</taxon>
        <taxon>Bacillales</taxon>
        <taxon>Bacillaceae</taxon>
        <taxon>Sutcliffiella</taxon>
    </lineage>
</organism>
<gene>
    <name evidence="3" type="ORF">B4U37_13495</name>
</gene>
<dbReference type="RefSeq" id="WP_425444082.1">
    <property type="nucleotide sequence ID" value="NZ_CP020880.1"/>
</dbReference>
<reference evidence="3 4" key="1">
    <citation type="submission" date="2017-04" db="EMBL/GenBank/DDBJ databases">
        <title>Complete Genome Sequence of the Bacillus horikoshii 20a strain from Cuatro Cienegas, Coahuila, Mexico.</title>
        <authorList>
            <person name="Zarza E."/>
            <person name="Alcaraz L.D."/>
            <person name="Aguilar-Salinas B."/>
            <person name="Islas A."/>
            <person name="Olmedo-Alvarez G."/>
        </authorList>
    </citation>
    <scope>NUCLEOTIDE SEQUENCE [LARGE SCALE GENOMIC DNA]</scope>
    <source>
        <strain evidence="3 4">20a</strain>
    </source>
</reference>
<evidence type="ECO:0000313" key="3">
    <source>
        <dbReference type="EMBL" id="ART76997.1"/>
    </source>
</evidence>
<dbReference type="Pfam" id="PF02129">
    <property type="entry name" value="Peptidase_S15"/>
    <property type="match status" value="1"/>
</dbReference>
<protein>
    <recommendedName>
        <fullName evidence="2">Xaa-Pro dipeptidyl-peptidase-like domain-containing protein</fullName>
    </recommendedName>
</protein>
<keyword evidence="1" id="KW-0812">Transmembrane</keyword>
<dbReference type="InterPro" id="IPR052920">
    <property type="entry name" value="DNA-binding_regulatory"/>
</dbReference>
<dbReference type="Gene3D" id="3.40.50.1820">
    <property type="entry name" value="alpha/beta hydrolase"/>
    <property type="match status" value="1"/>
</dbReference>
<dbReference type="InterPro" id="IPR000383">
    <property type="entry name" value="Xaa-Pro-like_dom"/>
</dbReference>